<dbReference type="InterPro" id="IPR001789">
    <property type="entry name" value="Sig_transdc_resp-reg_receiver"/>
</dbReference>
<evidence type="ECO:0000313" key="5">
    <source>
        <dbReference type="Proteomes" id="UP001595621"/>
    </source>
</evidence>
<dbReference type="PROSITE" id="PS50110">
    <property type="entry name" value="RESPONSE_REGULATORY"/>
    <property type="match status" value="1"/>
</dbReference>
<dbReference type="InterPro" id="IPR011006">
    <property type="entry name" value="CheY-like_superfamily"/>
</dbReference>
<evidence type="ECO:0000256" key="1">
    <source>
        <dbReference type="PROSITE-ProRule" id="PRU00169"/>
    </source>
</evidence>
<dbReference type="InterPro" id="IPR052020">
    <property type="entry name" value="Cyclic_di-GMP/3'3'-cGAMP_PDE"/>
</dbReference>
<keyword evidence="1" id="KW-0597">Phosphoprotein</keyword>
<sequence length="327" mass="36666">MSSLILVVDDIPTNLTLCKKILSQAGYRTCFAQSGHEALERTKAESPDLILLDVMMPGMDGYEVCRILKNDVQTRHIPVVFLTALEDESDETEGFAVGAVDYILKPISAPRLLARVRNQLSLVRMELLEKTQRLIVEKLGRAAEYKDNETGFHVIRMSHYSRILALALGLPECQADLLFHAAPMHDVGKIGTPDYILLKQDKLSPEEWEIMKQHPAIGADIIGDHPIPLLQSAREIALTHHEKWDGSGYPHGLKGEEIPLFGRIVAIADVFDALASRRPYKEGWSLDDTCKRLKDDAGTHFDPELVEVFLRPDTLAKVKAIYAQWPD</sequence>
<reference evidence="5" key="1">
    <citation type="journal article" date="2019" name="Int. J. Syst. Evol. Microbiol.">
        <title>The Global Catalogue of Microorganisms (GCM) 10K type strain sequencing project: providing services to taxonomists for standard genome sequencing and annotation.</title>
        <authorList>
            <consortium name="The Broad Institute Genomics Platform"/>
            <consortium name="The Broad Institute Genome Sequencing Center for Infectious Disease"/>
            <person name="Wu L."/>
            <person name="Ma J."/>
        </authorList>
    </citation>
    <scope>NUCLEOTIDE SEQUENCE [LARGE SCALE GENOMIC DNA]</scope>
    <source>
        <strain evidence="5">KCTC 52277</strain>
    </source>
</reference>
<dbReference type="Pfam" id="PF00072">
    <property type="entry name" value="Response_reg"/>
    <property type="match status" value="1"/>
</dbReference>
<dbReference type="Gene3D" id="3.40.50.2300">
    <property type="match status" value="1"/>
</dbReference>
<dbReference type="SUPFAM" id="SSF52172">
    <property type="entry name" value="CheY-like"/>
    <property type="match status" value="1"/>
</dbReference>
<dbReference type="SMART" id="SM00471">
    <property type="entry name" value="HDc"/>
    <property type="match status" value="1"/>
</dbReference>
<evidence type="ECO:0000259" key="2">
    <source>
        <dbReference type="PROSITE" id="PS50110"/>
    </source>
</evidence>
<comment type="caution">
    <text evidence="4">The sequence shown here is derived from an EMBL/GenBank/DDBJ whole genome shotgun (WGS) entry which is preliminary data.</text>
</comment>
<dbReference type="RefSeq" id="WP_248935935.1">
    <property type="nucleotide sequence ID" value="NZ_JAKILF010000003.1"/>
</dbReference>
<dbReference type="SUPFAM" id="SSF109604">
    <property type="entry name" value="HD-domain/PDEase-like"/>
    <property type="match status" value="1"/>
</dbReference>
<feature type="domain" description="Response regulatory" evidence="2">
    <location>
        <begin position="4"/>
        <end position="120"/>
    </location>
</feature>
<dbReference type="SMART" id="SM00448">
    <property type="entry name" value="REC"/>
    <property type="match status" value="1"/>
</dbReference>
<name>A0ABV7GDJ3_9GAMM</name>
<dbReference type="CDD" id="cd00077">
    <property type="entry name" value="HDc"/>
    <property type="match status" value="1"/>
</dbReference>
<proteinExistence type="predicted"/>
<dbReference type="InterPro" id="IPR003607">
    <property type="entry name" value="HD/PDEase_dom"/>
</dbReference>
<dbReference type="PANTHER" id="PTHR45228:SF5">
    <property type="entry name" value="CYCLIC DI-GMP PHOSPHODIESTERASE VC_1348-RELATED"/>
    <property type="match status" value="1"/>
</dbReference>
<evidence type="ECO:0000259" key="3">
    <source>
        <dbReference type="PROSITE" id="PS51832"/>
    </source>
</evidence>
<accession>A0ABV7GDJ3</accession>
<protein>
    <submittedName>
        <fullName evidence="4">HD domain-containing phosphohydrolase</fullName>
    </submittedName>
</protein>
<evidence type="ECO:0000313" key="4">
    <source>
        <dbReference type="EMBL" id="MFC3138748.1"/>
    </source>
</evidence>
<feature type="domain" description="HD-GYP" evidence="3">
    <location>
        <begin position="128"/>
        <end position="324"/>
    </location>
</feature>
<dbReference type="Proteomes" id="UP001595621">
    <property type="component" value="Unassembled WGS sequence"/>
</dbReference>
<keyword evidence="5" id="KW-1185">Reference proteome</keyword>
<dbReference type="Pfam" id="PF13487">
    <property type="entry name" value="HD_5"/>
    <property type="match status" value="1"/>
</dbReference>
<feature type="modified residue" description="4-aspartylphosphate" evidence="1">
    <location>
        <position position="53"/>
    </location>
</feature>
<dbReference type="CDD" id="cd19920">
    <property type="entry name" value="REC_PA4781-like"/>
    <property type="match status" value="1"/>
</dbReference>
<dbReference type="Gene3D" id="1.10.3210.10">
    <property type="entry name" value="Hypothetical protein af1432"/>
    <property type="match status" value="1"/>
</dbReference>
<gene>
    <name evidence="4" type="ORF">ACFOE0_11175</name>
</gene>
<dbReference type="PANTHER" id="PTHR45228">
    <property type="entry name" value="CYCLIC DI-GMP PHOSPHODIESTERASE TM_0186-RELATED"/>
    <property type="match status" value="1"/>
</dbReference>
<dbReference type="InterPro" id="IPR037522">
    <property type="entry name" value="HD_GYP_dom"/>
</dbReference>
<organism evidence="4 5">
    <name type="scientific">Shewanella submarina</name>
    <dbReference type="NCBI Taxonomy" id="2016376"/>
    <lineage>
        <taxon>Bacteria</taxon>
        <taxon>Pseudomonadati</taxon>
        <taxon>Pseudomonadota</taxon>
        <taxon>Gammaproteobacteria</taxon>
        <taxon>Alteromonadales</taxon>
        <taxon>Shewanellaceae</taxon>
        <taxon>Shewanella</taxon>
    </lineage>
</organism>
<dbReference type="EMBL" id="JBHRTD010000012">
    <property type="protein sequence ID" value="MFC3138748.1"/>
    <property type="molecule type" value="Genomic_DNA"/>
</dbReference>
<dbReference type="PROSITE" id="PS51832">
    <property type="entry name" value="HD_GYP"/>
    <property type="match status" value="1"/>
</dbReference>